<dbReference type="Gene3D" id="3.40.50.10090">
    <property type="match status" value="2"/>
</dbReference>
<gene>
    <name evidence="2" type="ORF">GIW81_10270</name>
</gene>
<keyword evidence="3" id="KW-1185">Reference proteome</keyword>
<evidence type="ECO:0000313" key="3">
    <source>
        <dbReference type="Proteomes" id="UP000440694"/>
    </source>
</evidence>
<dbReference type="Proteomes" id="UP000440694">
    <property type="component" value="Unassembled WGS sequence"/>
</dbReference>
<protein>
    <submittedName>
        <fullName evidence="2">Uroporphyrinogen-III synthase</fullName>
    </submittedName>
</protein>
<dbReference type="GO" id="GO:0004852">
    <property type="term" value="F:uroporphyrinogen-III synthase activity"/>
    <property type="evidence" value="ECO:0007669"/>
    <property type="project" value="InterPro"/>
</dbReference>
<dbReference type="SUPFAM" id="SSF69618">
    <property type="entry name" value="HemD-like"/>
    <property type="match status" value="1"/>
</dbReference>
<dbReference type="CDD" id="cd06578">
    <property type="entry name" value="HemD"/>
    <property type="match status" value="1"/>
</dbReference>
<dbReference type="RefSeq" id="WP_154739101.1">
    <property type="nucleotide sequence ID" value="NZ_WMBQ01000001.1"/>
</dbReference>
<name>A0A6I3KLG1_9HYPH</name>
<dbReference type="InterPro" id="IPR036108">
    <property type="entry name" value="4pyrrol_syn_uPrphyn_synt_sf"/>
</dbReference>
<comment type="caution">
    <text evidence="2">The sequence shown here is derived from an EMBL/GenBank/DDBJ whole genome shotgun (WGS) entry which is preliminary data.</text>
</comment>
<organism evidence="2 3">
    <name type="scientific">Hyphomicrobium album</name>
    <dbReference type="NCBI Taxonomy" id="2665159"/>
    <lineage>
        <taxon>Bacteria</taxon>
        <taxon>Pseudomonadati</taxon>
        <taxon>Pseudomonadota</taxon>
        <taxon>Alphaproteobacteria</taxon>
        <taxon>Hyphomicrobiales</taxon>
        <taxon>Hyphomicrobiaceae</taxon>
        <taxon>Hyphomicrobium</taxon>
    </lineage>
</organism>
<dbReference type="Pfam" id="PF02602">
    <property type="entry name" value="HEM4"/>
    <property type="match status" value="1"/>
</dbReference>
<evidence type="ECO:0000313" key="2">
    <source>
        <dbReference type="EMBL" id="MTD94716.1"/>
    </source>
</evidence>
<accession>A0A6I3KLG1</accession>
<reference evidence="2 3" key="1">
    <citation type="submission" date="2019-11" db="EMBL/GenBank/DDBJ databases">
        <title>Identification of a novel strain.</title>
        <authorList>
            <person name="Xu Q."/>
            <person name="Wang G."/>
        </authorList>
    </citation>
    <scope>NUCLEOTIDE SEQUENCE [LARGE SCALE GENOMIC DNA]</scope>
    <source>
        <strain evidence="3">xq</strain>
    </source>
</reference>
<dbReference type="AlphaFoldDB" id="A0A6I3KLG1"/>
<dbReference type="EMBL" id="WMBQ01000001">
    <property type="protein sequence ID" value="MTD94716.1"/>
    <property type="molecule type" value="Genomic_DNA"/>
</dbReference>
<dbReference type="InterPro" id="IPR003754">
    <property type="entry name" value="4pyrrol_synth_uPrphyn_synth"/>
</dbReference>
<proteinExistence type="predicted"/>
<evidence type="ECO:0000259" key="1">
    <source>
        <dbReference type="Pfam" id="PF02602"/>
    </source>
</evidence>
<feature type="domain" description="Tetrapyrrole biosynthesis uroporphyrinogen III synthase" evidence="1">
    <location>
        <begin position="15"/>
        <end position="232"/>
    </location>
</feature>
<dbReference type="GO" id="GO:0033014">
    <property type="term" value="P:tetrapyrrole biosynthetic process"/>
    <property type="evidence" value="ECO:0007669"/>
    <property type="project" value="InterPro"/>
</dbReference>
<sequence>MHVLITRPESDAAALRGELEALGHTVTVEPLLTIRVLPVAADAVEGIAALVATSRNALRALAEGPAFDAAKQLPLIAVGPGTASLAQEFGFTRVTVGKGTGADLVPVIVATARKLGGPIAHVRGKDVAFDLHGAVQSQSVDLREIVSYEAVAADRFQPATRDLIASGVVNAVILMSPRTGSIFSRLARAEGLSKAAQSLGFLCLSPAVAATVEPLGPARVEIAESPDATAMLAAVTRVATLWSGV</sequence>